<dbReference type="InterPro" id="IPR036388">
    <property type="entry name" value="WH-like_DNA-bd_sf"/>
</dbReference>
<dbReference type="Pfam" id="PF13377">
    <property type="entry name" value="Peripla_BP_3"/>
    <property type="match status" value="1"/>
</dbReference>
<evidence type="ECO:0000313" key="6">
    <source>
        <dbReference type="Proteomes" id="UP000287239"/>
    </source>
</evidence>
<keyword evidence="6" id="KW-1185">Reference proteome</keyword>
<evidence type="ECO:0000313" key="5">
    <source>
        <dbReference type="EMBL" id="RST95174.1"/>
    </source>
</evidence>
<dbReference type="InterPro" id="IPR046335">
    <property type="entry name" value="LacI/GalR-like_sensor"/>
</dbReference>
<dbReference type="InterPro" id="IPR000524">
    <property type="entry name" value="Tscrpt_reg_HTH_GntR"/>
</dbReference>
<dbReference type="Pfam" id="PF00392">
    <property type="entry name" value="GntR"/>
    <property type="match status" value="1"/>
</dbReference>
<dbReference type="Gene3D" id="1.10.10.10">
    <property type="entry name" value="Winged helix-like DNA-binding domain superfamily/Winged helix DNA-binding domain"/>
    <property type="match status" value="1"/>
</dbReference>
<comment type="caution">
    <text evidence="5">The sequence shown here is derived from an EMBL/GenBank/DDBJ whole genome shotgun (WGS) entry which is preliminary data.</text>
</comment>
<evidence type="ECO:0000259" key="4">
    <source>
        <dbReference type="PROSITE" id="PS50949"/>
    </source>
</evidence>
<dbReference type="PANTHER" id="PTHR30146:SF109">
    <property type="entry name" value="HTH-TYPE TRANSCRIPTIONAL REGULATOR GALS"/>
    <property type="match status" value="1"/>
</dbReference>
<dbReference type="PROSITE" id="PS50949">
    <property type="entry name" value="HTH_GNTR"/>
    <property type="match status" value="1"/>
</dbReference>
<dbReference type="GO" id="GO:0003700">
    <property type="term" value="F:DNA-binding transcription factor activity"/>
    <property type="evidence" value="ECO:0007669"/>
    <property type="project" value="InterPro"/>
</dbReference>
<protein>
    <recommendedName>
        <fullName evidence="4">HTH gntR-type domain-containing protein</fullName>
    </recommendedName>
</protein>
<dbReference type="PANTHER" id="PTHR30146">
    <property type="entry name" value="LACI-RELATED TRANSCRIPTIONAL REPRESSOR"/>
    <property type="match status" value="1"/>
</dbReference>
<dbReference type="FunFam" id="1.10.10.10:FF:000079">
    <property type="entry name" value="GntR family transcriptional regulator"/>
    <property type="match status" value="1"/>
</dbReference>
<dbReference type="Gene3D" id="3.40.50.2300">
    <property type="match status" value="2"/>
</dbReference>
<dbReference type="AlphaFoldDB" id="A0A429ZN99"/>
<keyword evidence="2" id="KW-0238">DNA-binding</keyword>
<dbReference type="EMBL" id="NGJU01000011">
    <property type="protein sequence ID" value="RST95174.1"/>
    <property type="molecule type" value="Genomic_DNA"/>
</dbReference>
<dbReference type="SUPFAM" id="SSF53822">
    <property type="entry name" value="Periplasmic binding protein-like I"/>
    <property type="match status" value="1"/>
</dbReference>
<feature type="domain" description="HTH gntR-type" evidence="4">
    <location>
        <begin position="20"/>
        <end position="88"/>
    </location>
</feature>
<reference evidence="5 6" key="1">
    <citation type="submission" date="2017-05" db="EMBL/GenBank/DDBJ databases">
        <title>Vagococcus spp. assemblies.</title>
        <authorList>
            <person name="Gulvik C.A."/>
        </authorList>
    </citation>
    <scope>NUCLEOTIDE SEQUENCE [LARGE SCALE GENOMIC DNA]</scope>
    <source>
        <strain evidence="5 6">NCFB 2777</strain>
    </source>
</reference>
<dbReference type="InterPro" id="IPR036390">
    <property type="entry name" value="WH_DNA-bd_sf"/>
</dbReference>
<dbReference type="SMART" id="SM00345">
    <property type="entry name" value="HTH_GNTR"/>
    <property type="match status" value="1"/>
</dbReference>
<dbReference type="GO" id="GO:0000976">
    <property type="term" value="F:transcription cis-regulatory region binding"/>
    <property type="evidence" value="ECO:0007669"/>
    <property type="project" value="TreeGrafter"/>
</dbReference>
<name>A0A429ZN99_9ENTE</name>
<dbReference type="SUPFAM" id="SSF46785">
    <property type="entry name" value="Winged helix' DNA-binding domain"/>
    <property type="match status" value="1"/>
</dbReference>
<sequence>MLIYHFKNKSGRKAIKMAKQPLYQQIYNQLKEDILTNQLKENDQLPTELELSESYQVSRITSKRALGELENEGLIYRIRGKGSFVKAHQPVIPNSEQLNLLFIMPFPHNAGFGDYTQGMMDYLATTDYRLKVQPHQFLSNTEIAELAAEYAGIIYYPTDNRSNLELLFGLHLNNIPTVLLDKEFDSLPFTTIVSDNQAGGCEATSHLLNGGSQKVAFISTESIAEISSVRERYFGYLKGLHEGTKQSPCHVQSQSDEDTSAFLARAITDFKANNITGIVAENDILAIKLINAMKQQGYEVPKDFAVVGFDNIQAASLLEPSLTTIAQDFNQMGELAARHLLNQLTEKNKTIEKVVVPVKFIKRSSS</sequence>
<dbReference type="PRINTS" id="PR00035">
    <property type="entry name" value="HTHGNTR"/>
</dbReference>
<dbReference type="InterPro" id="IPR028082">
    <property type="entry name" value="Peripla_BP_I"/>
</dbReference>
<gene>
    <name evidence="5" type="ORF">CBF35_08295</name>
</gene>
<organism evidence="5 6">
    <name type="scientific">Vagococcus salmoninarum</name>
    <dbReference type="NCBI Taxonomy" id="2739"/>
    <lineage>
        <taxon>Bacteria</taxon>
        <taxon>Bacillati</taxon>
        <taxon>Bacillota</taxon>
        <taxon>Bacilli</taxon>
        <taxon>Lactobacillales</taxon>
        <taxon>Enterococcaceae</taxon>
        <taxon>Vagococcus</taxon>
    </lineage>
</organism>
<accession>A0A429ZN99</accession>
<evidence type="ECO:0000256" key="2">
    <source>
        <dbReference type="ARBA" id="ARBA00023125"/>
    </source>
</evidence>
<evidence type="ECO:0000256" key="1">
    <source>
        <dbReference type="ARBA" id="ARBA00023015"/>
    </source>
</evidence>
<dbReference type="CDD" id="cd06267">
    <property type="entry name" value="PBP1_LacI_sugar_binding-like"/>
    <property type="match status" value="1"/>
</dbReference>
<dbReference type="Proteomes" id="UP000287239">
    <property type="component" value="Unassembled WGS sequence"/>
</dbReference>
<dbReference type="CDD" id="cd07377">
    <property type="entry name" value="WHTH_GntR"/>
    <property type="match status" value="1"/>
</dbReference>
<evidence type="ECO:0000256" key="3">
    <source>
        <dbReference type="ARBA" id="ARBA00023163"/>
    </source>
</evidence>
<dbReference type="OrthoDB" id="9813468at2"/>
<proteinExistence type="predicted"/>
<keyword evidence="3" id="KW-0804">Transcription</keyword>
<keyword evidence="1" id="KW-0805">Transcription regulation</keyword>